<protein>
    <submittedName>
        <fullName evidence="1">Uncharacterized protein</fullName>
    </submittedName>
</protein>
<reference evidence="1" key="1">
    <citation type="submission" date="2023-07" db="EMBL/GenBank/DDBJ databases">
        <title>Black Yeasts Isolated from many extreme environments.</title>
        <authorList>
            <person name="Coleine C."/>
            <person name="Stajich J.E."/>
            <person name="Selbmann L."/>
        </authorList>
    </citation>
    <scope>NUCLEOTIDE SEQUENCE</scope>
    <source>
        <strain evidence="1">CCFEE 5714</strain>
    </source>
</reference>
<dbReference type="EMBL" id="JAUTXU010000087">
    <property type="protein sequence ID" value="KAK3710042.1"/>
    <property type="molecule type" value="Genomic_DNA"/>
</dbReference>
<comment type="caution">
    <text evidence="1">The sequence shown here is derived from an EMBL/GenBank/DDBJ whole genome shotgun (WGS) entry which is preliminary data.</text>
</comment>
<proteinExistence type="predicted"/>
<gene>
    <name evidence="1" type="ORF">LTR37_010473</name>
</gene>
<evidence type="ECO:0000313" key="1">
    <source>
        <dbReference type="EMBL" id="KAK3710042.1"/>
    </source>
</evidence>
<organism evidence="1 2">
    <name type="scientific">Vermiconidia calcicola</name>
    <dbReference type="NCBI Taxonomy" id="1690605"/>
    <lineage>
        <taxon>Eukaryota</taxon>
        <taxon>Fungi</taxon>
        <taxon>Dikarya</taxon>
        <taxon>Ascomycota</taxon>
        <taxon>Pezizomycotina</taxon>
        <taxon>Dothideomycetes</taxon>
        <taxon>Dothideomycetidae</taxon>
        <taxon>Mycosphaerellales</taxon>
        <taxon>Extremaceae</taxon>
        <taxon>Vermiconidia</taxon>
    </lineage>
</organism>
<accession>A0ACC3N694</accession>
<feature type="non-terminal residue" evidence="1">
    <location>
        <position position="1"/>
    </location>
</feature>
<keyword evidence="2" id="KW-1185">Reference proteome</keyword>
<dbReference type="Proteomes" id="UP001281147">
    <property type="component" value="Unassembled WGS sequence"/>
</dbReference>
<name>A0ACC3N694_9PEZI</name>
<sequence>RAVFASQNIPSGTILDVSPVLILDPKENATHIEQTALYHYTYNWPIKDPTTGKATKTQAVVFGLGSMFNHSSQHQNVGWKRDLEREVVVYRALWDIDEGEELCISYGDRLTFVDVEGPPTDVIEEDTDAEEVLGRIELGPGVIA</sequence>
<evidence type="ECO:0000313" key="2">
    <source>
        <dbReference type="Proteomes" id="UP001281147"/>
    </source>
</evidence>